<dbReference type="EMBL" id="QNRK01000001">
    <property type="protein sequence ID" value="RBP18406.1"/>
    <property type="molecule type" value="Genomic_DNA"/>
</dbReference>
<evidence type="ECO:0000256" key="1">
    <source>
        <dbReference type="SAM" id="Phobius"/>
    </source>
</evidence>
<dbReference type="Proteomes" id="UP000253529">
    <property type="component" value="Unassembled WGS sequence"/>
</dbReference>
<feature type="transmembrane region" description="Helical" evidence="1">
    <location>
        <begin position="15"/>
        <end position="34"/>
    </location>
</feature>
<feature type="transmembrane region" description="Helical" evidence="1">
    <location>
        <begin position="46"/>
        <end position="65"/>
    </location>
</feature>
<evidence type="ECO:0000313" key="2">
    <source>
        <dbReference type="EMBL" id="RBP18406.1"/>
    </source>
</evidence>
<organism evidence="2 3">
    <name type="scientific">Roseiarcus fermentans</name>
    <dbReference type="NCBI Taxonomy" id="1473586"/>
    <lineage>
        <taxon>Bacteria</taxon>
        <taxon>Pseudomonadati</taxon>
        <taxon>Pseudomonadota</taxon>
        <taxon>Alphaproteobacteria</taxon>
        <taxon>Hyphomicrobiales</taxon>
        <taxon>Roseiarcaceae</taxon>
        <taxon>Roseiarcus</taxon>
    </lineage>
</organism>
<keyword evidence="1" id="KW-1133">Transmembrane helix</keyword>
<dbReference type="RefSeq" id="WP_113887441.1">
    <property type="nucleotide sequence ID" value="NZ_QNRK01000001.1"/>
</dbReference>
<evidence type="ECO:0000313" key="3">
    <source>
        <dbReference type="Proteomes" id="UP000253529"/>
    </source>
</evidence>
<feature type="transmembrane region" description="Helical" evidence="1">
    <location>
        <begin position="111"/>
        <end position="130"/>
    </location>
</feature>
<proteinExistence type="predicted"/>
<protein>
    <recommendedName>
        <fullName evidence="4">Modulator of FtsH protease</fullName>
    </recommendedName>
</protein>
<feature type="transmembrane region" description="Helical" evidence="1">
    <location>
        <begin position="136"/>
        <end position="158"/>
    </location>
</feature>
<sequence length="163" mass="16743">MPLAPEWANFFTAELGALAALTGFVVVAISINLSRILSIASLPGRAAEALVGPVGAIAATGLMLVPEQPAALLGAQILALGVVMVVTPVWIQIRTWSARTDATAAERLVRFATSAGYCLAFLVGGALLIGNAHAGLFWIAAGDIIGLGAVVVSAWVLMIEILR</sequence>
<dbReference type="AlphaFoldDB" id="A0A366FW88"/>
<keyword evidence="1" id="KW-0472">Membrane</keyword>
<evidence type="ECO:0008006" key="4">
    <source>
        <dbReference type="Google" id="ProtNLM"/>
    </source>
</evidence>
<gene>
    <name evidence="2" type="ORF">DFR50_101354</name>
</gene>
<reference evidence="2 3" key="1">
    <citation type="submission" date="2018-06" db="EMBL/GenBank/DDBJ databases">
        <title>Genomic Encyclopedia of Type Strains, Phase IV (KMG-IV): sequencing the most valuable type-strain genomes for metagenomic binning, comparative biology and taxonomic classification.</title>
        <authorList>
            <person name="Goeker M."/>
        </authorList>
    </citation>
    <scope>NUCLEOTIDE SEQUENCE [LARGE SCALE GENOMIC DNA]</scope>
    <source>
        <strain evidence="2 3">DSM 24875</strain>
    </source>
</reference>
<keyword evidence="3" id="KW-1185">Reference proteome</keyword>
<keyword evidence="1" id="KW-0812">Transmembrane</keyword>
<feature type="transmembrane region" description="Helical" evidence="1">
    <location>
        <begin position="71"/>
        <end position="91"/>
    </location>
</feature>
<accession>A0A366FW88</accession>
<comment type="caution">
    <text evidence="2">The sequence shown here is derived from an EMBL/GenBank/DDBJ whole genome shotgun (WGS) entry which is preliminary data.</text>
</comment>
<name>A0A366FW88_9HYPH</name>